<organism evidence="1 2">
    <name type="scientific">Pseudomonas retamae</name>
    <dbReference type="NCBI Taxonomy" id="702110"/>
    <lineage>
        <taxon>Bacteria</taxon>
        <taxon>Pseudomonadati</taxon>
        <taxon>Pseudomonadota</taxon>
        <taxon>Gammaproteobacteria</taxon>
        <taxon>Pseudomonadales</taxon>
        <taxon>Pseudomonadaceae</taxon>
        <taxon>Pseudomonas</taxon>
    </lineage>
</organism>
<dbReference type="InterPro" id="IPR013431">
    <property type="entry name" value="Delta_60_rpt"/>
</dbReference>
<dbReference type="RefSeq" id="WP_394503941.1">
    <property type="nucleotide sequence ID" value="NZ_JBIEIL010000003.1"/>
</dbReference>
<evidence type="ECO:0008006" key="3">
    <source>
        <dbReference type="Google" id="ProtNLM"/>
    </source>
</evidence>
<sequence length="415" mass="44750">MPLKNGPRLDASPGELDKTFATAGQIEIKQRGTANAIASDSEARLLIALQVNNGFVLSRYGVDGKKDADFEETHWSFEDGDVSTPTRVLLQEDNKIVLIGRSLKNGIERAAVARFNSNGSPDLVFGRRVLPVPDNTVTPRFNYKFVDGCLQHGNKILVCACHKSGPLEVPLSRVYCLMGNGEPDETFGPDGGFINIMLNDQPSYVTDVQIQHNGKIIVAGSWTYSGKSKRTRTVARYTPKGILDNTFGRAGYADIVVSDESSRKAKALDFADIVNRLVIQSDDKILIAGYSPGADGRKSGLLARLNVDGTVDADFHAGTPLLVSRPLNDLTLNALALQPDGKIVAVGRSLMAGTVMQCYERISETGELENFWKGNSIGDCSDVTIQPSGRVVIAGSSGASFTGARYPRVWGRVGN</sequence>
<evidence type="ECO:0000313" key="2">
    <source>
        <dbReference type="Proteomes" id="UP001605918"/>
    </source>
</evidence>
<dbReference type="Gene3D" id="2.80.10.50">
    <property type="match status" value="3"/>
</dbReference>
<proteinExistence type="predicted"/>
<dbReference type="SUPFAM" id="SSF101898">
    <property type="entry name" value="NHL repeat"/>
    <property type="match status" value="1"/>
</dbReference>
<dbReference type="Pfam" id="PF17164">
    <property type="entry name" value="DUF5122"/>
    <property type="match status" value="3"/>
</dbReference>
<dbReference type="EMBL" id="JBIEIL010000003">
    <property type="protein sequence ID" value="MFG6203812.1"/>
    <property type="molecule type" value="Genomic_DNA"/>
</dbReference>
<dbReference type="NCBIfam" id="TIGR02608">
    <property type="entry name" value="delta_60_rpt"/>
    <property type="match status" value="4"/>
</dbReference>
<gene>
    <name evidence="1" type="ORF">ACGSLL_05525</name>
</gene>
<keyword evidence="2" id="KW-1185">Reference proteome</keyword>
<evidence type="ECO:0000313" key="1">
    <source>
        <dbReference type="EMBL" id="MFG6203812.1"/>
    </source>
</evidence>
<accession>A0ABW7D6V7</accession>
<dbReference type="Proteomes" id="UP001605918">
    <property type="component" value="Unassembled WGS sequence"/>
</dbReference>
<comment type="caution">
    <text evidence="1">The sequence shown here is derived from an EMBL/GenBank/DDBJ whole genome shotgun (WGS) entry which is preliminary data.</text>
</comment>
<protein>
    <recommendedName>
        <fullName evidence="3">Delta-60 repeat domain-containing protein</fullName>
    </recommendedName>
</protein>
<reference evidence="1 2" key="1">
    <citation type="submission" date="2024-10" db="EMBL/GenBank/DDBJ databases">
        <title>Whole genome of Pseudomonas sp Strain RB5.</title>
        <authorList>
            <person name="Selami N."/>
        </authorList>
    </citation>
    <scope>NUCLEOTIDE SEQUENCE [LARGE SCALE GENOMIC DNA]</scope>
    <source>
        <strain evidence="1 2">RB5</strain>
    </source>
</reference>
<name>A0ABW7D6V7_9PSED</name>